<dbReference type="Pfam" id="PF14307">
    <property type="entry name" value="Glyco_tran_WbsX"/>
    <property type="match status" value="1"/>
</dbReference>
<dbReference type="EMBL" id="VAUV01000025">
    <property type="protein sequence ID" value="TLD68431.1"/>
    <property type="molecule type" value="Genomic_DNA"/>
</dbReference>
<name>A0A5R8K7X5_9BACT</name>
<keyword evidence="2" id="KW-1185">Reference proteome</keyword>
<dbReference type="InterPro" id="IPR032719">
    <property type="entry name" value="WbsX"/>
</dbReference>
<dbReference type="PANTHER" id="PTHR41244">
    <property type="entry name" value="RHAMNAN SYNTHESIS F"/>
    <property type="match status" value="1"/>
</dbReference>
<dbReference type="OrthoDB" id="9816424at2"/>
<dbReference type="Proteomes" id="UP000306196">
    <property type="component" value="Unassembled WGS sequence"/>
</dbReference>
<reference evidence="1 2" key="1">
    <citation type="submission" date="2019-05" db="EMBL/GenBank/DDBJ databases">
        <title>Verrucobacter flavum gen. nov., sp. nov. a new member of the family Verrucomicrobiaceae.</title>
        <authorList>
            <person name="Szuroczki S."/>
            <person name="Abbaszade G."/>
            <person name="Szabo A."/>
            <person name="Felfoldi T."/>
            <person name="Schumann P."/>
            <person name="Boka K."/>
            <person name="Keki Z."/>
            <person name="Toumi M."/>
            <person name="Toth E."/>
        </authorList>
    </citation>
    <scope>NUCLEOTIDE SEQUENCE [LARGE SCALE GENOMIC DNA]</scope>
    <source>
        <strain evidence="1 2">MG-N-17</strain>
    </source>
</reference>
<dbReference type="AlphaFoldDB" id="A0A5R8K7X5"/>
<evidence type="ECO:0000313" key="2">
    <source>
        <dbReference type="Proteomes" id="UP000306196"/>
    </source>
</evidence>
<protein>
    <submittedName>
        <fullName evidence="1">Lipopolysaccharide biosynthesis protein</fullName>
    </submittedName>
</protein>
<proteinExistence type="predicted"/>
<dbReference type="RefSeq" id="WP_138088622.1">
    <property type="nucleotide sequence ID" value="NZ_VAUV01000025.1"/>
</dbReference>
<gene>
    <name evidence="1" type="ORF">FEM03_22765</name>
</gene>
<dbReference type="CDD" id="cd11579">
    <property type="entry name" value="Glyco_tran_WbsX"/>
    <property type="match status" value="1"/>
</dbReference>
<accession>A0A5R8K7X5</accession>
<evidence type="ECO:0000313" key="1">
    <source>
        <dbReference type="EMBL" id="TLD68431.1"/>
    </source>
</evidence>
<sequence length="400" mass="46169">MTAENKRARLVAFYLPQFHPIAENDEWWGKGFTEWTDVAKAKPLFPGHYQPRIPADLGFYDLRLPETRAAQADLARKAGIEGFCYWHYWFGGRRIMERPFNEVLKSGEPDFPFCLAWANHSWYGKQGCLIEQTYPGKADYEAHFYNLLPAFQDPRYIRVDNKPLFYVFSAWELPDADEFLEFWQELAVKNGLDGIHFVARCSFEFEYTLPRSLSKGFAAFTYSHENRIASFGLRQVLRREFWKNGEKLAGGVDQSTVARSATMHSLRKVIRRAQGRPLQVFDYAEALPYLRGMAGGSPRVYPSVVPNWDHSPRSGGGRTILHNSTPELFRKHLNEVLEDAEVLPAAERIVFVKSWNEWAEGNYLEPDRRFGHQYLDVVREEIHTEPQVKSVVVPVLQGVG</sequence>
<dbReference type="Gene3D" id="3.20.20.80">
    <property type="entry name" value="Glycosidases"/>
    <property type="match status" value="1"/>
</dbReference>
<comment type="caution">
    <text evidence="1">The sequence shown here is derived from an EMBL/GenBank/DDBJ whole genome shotgun (WGS) entry which is preliminary data.</text>
</comment>
<dbReference type="PANTHER" id="PTHR41244:SF1">
    <property type="entry name" value="GLYCOSYLTRANSFERASE"/>
    <property type="match status" value="1"/>
</dbReference>
<organism evidence="1 2">
    <name type="scientific">Phragmitibacter flavus</name>
    <dbReference type="NCBI Taxonomy" id="2576071"/>
    <lineage>
        <taxon>Bacteria</taxon>
        <taxon>Pseudomonadati</taxon>
        <taxon>Verrucomicrobiota</taxon>
        <taxon>Verrucomicrobiia</taxon>
        <taxon>Verrucomicrobiales</taxon>
        <taxon>Verrucomicrobiaceae</taxon>
        <taxon>Phragmitibacter</taxon>
    </lineage>
</organism>